<dbReference type="NCBIfam" id="NF002207">
    <property type="entry name" value="PRK01099.1-2"/>
    <property type="match status" value="1"/>
</dbReference>
<keyword evidence="3" id="KW-0804">Transcription</keyword>
<dbReference type="InterPro" id="IPR006110">
    <property type="entry name" value="Pol_omega/Rpo6/RPB6"/>
</dbReference>
<name>A0AAD1XZV3_EUPCR</name>
<comment type="subcellular location">
    <subcellularLocation>
        <location evidence="1">Nucleus</location>
    </subcellularLocation>
</comment>
<evidence type="ECO:0000256" key="1">
    <source>
        <dbReference type="ARBA" id="ARBA00004123"/>
    </source>
</evidence>
<dbReference type="PIRSF" id="PIRSF500154">
    <property type="entry name" value="RPB6"/>
    <property type="match status" value="1"/>
</dbReference>
<dbReference type="PANTHER" id="PTHR47227">
    <property type="entry name" value="DNA-DIRECTED RNA POLYMERASE SUBUNIT K"/>
    <property type="match status" value="1"/>
</dbReference>
<dbReference type="EMBL" id="CAMPGE010024771">
    <property type="protein sequence ID" value="CAI2382586.1"/>
    <property type="molecule type" value="Genomic_DNA"/>
</dbReference>
<comment type="caution">
    <text evidence="7">The sequence shown here is derived from an EMBL/GenBank/DDBJ whole genome shotgun (WGS) entry which is preliminary data.</text>
</comment>
<feature type="region of interest" description="Disordered" evidence="6">
    <location>
        <begin position="1"/>
        <end position="40"/>
    </location>
</feature>
<dbReference type="InterPro" id="IPR036161">
    <property type="entry name" value="RPB6/omega-like_sf"/>
</dbReference>
<dbReference type="PIRSF" id="PIRSF000778">
    <property type="entry name" value="RpoK/RPB6"/>
    <property type="match status" value="1"/>
</dbReference>
<dbReference type="Pfam" id="PF01192">
    <property type="entry name" value="RNA_pol_Rpb6"/>
    <property type="match status" value="1"/>
</dbReference>
<dbReference type="InterPro" id="IPR028363">
    <property type="entry name" value="RPB6"/>
</dbReference>
<gene>
    <name evidence="7" type="ORF">ECRASSUSDP1_LOCUS24064</name>
</gene>
<protein>
    <submittedName>
        <fullName evidence="7">Uncharacterized protein</fullName>
    </submittedName>
</protein>
<dbReference type="GO" id="GO:0006360">
    <property type="term" value="P:transcription by RNA polymerase I"/>
    <property type="evidence" value="ECO:0007669"/>
    <property type="project" value="TreeGrafter"/>
</dbReference>
<keyword evidence="4" id="KW-0539">Nucleus</keyword>
<dbReference type="AlphaFoldDB" id="A0AAD1XZV3"/>
<evidence type="ECO:0000256" key="3">
    <source>
        <dbReference type="ARBA" id="ARBA00023163"/>
    </source>
</evidence>
<dbReference type="GO" id="GO:0006366">
    <property type="term" value="P:transcription by RNA polymerase II"/>
    <property type="evidence" value="ECO:0007669"/>
    <property type="project" value="TreeGrafter"/>
</dbReference>
<keyword evidence="2" id="KW-0240">DNA-directed RNA polymerase</keyword>
<dbReference type="Gene3D" id="3.90.940.10">
    <property type="match status" value="1"/>
</dbReference>
<dbReference type="GO" id="GO:0005666">
    <property type="term" value="C:RNA polymerase III complex"/>
    <property type="evidence" value="ECO:0007669"/>
    <property type="project" value="TreeGrafter"/>
</dbReference>
<dbReference type="GO" id="GO:0005665">
    <property type="term" value="C:RNA polymerase II, core complex"/>
    <property type="evidence" value="ECO:0007669"/>
    <property type="project" value="InterPro"/>
</dbReference>
<accession>A0AAD1XZV3</accession>
<dbReference type="Proteomes" id="UP001295684">
    <property type="component" value="Unassembled WGS sequence"/>
</dbReference>
<reference evidence="7" key="1">
    <citation type="submission" date="2023-07" db="EMBL/GenBank/DDBJ databases">
        <authorList>
            <consortium name="AG Swart"/>
            <person name="Singh M."/>
            <person name="Singh A."/>
            <person name="Seah K."/>
            <person name="Emmerich C."/>
        </authorList>
    </citation>
    <scope>NUCLEOTIDE SEQUENCE</scope>
    <source>
        <strain evidence="7">DP1</strain>
    </source>
</reference>
<evidence type="ECO:0000313" key="7">
    <source>
        <dbReference type="EMBL" id="CAI2382586.1"/>
    </source>
</evidence>
<dbReference type="InterPro" id="IPR006111">
    <property type="entry name" value="Rpo6/Rpb6"/>
</dbReference>
<sequence length="131" mass="15070">MSASDNISDQIDSNENLSIDEEDIDLEEEEGKDLELVNENDNNNIFQDKKKIAPEDRIAPPFLTKYERARILGARALQISKNAPLCVDAEGITDPYLIAEKELQERKIPFLIRRYLPDGSYEDWSIKELIM</sequence>
<feature type="compositionally biased region" description="Acidic residues" evidence="6">
    <location>
        <begin position="18"/>
        <end position="38"/>
    </location>
</feature>
<proteinExistence type="inferred from homology"/>
<dbReference type="GO" id="GO:0042797">
    <property type="term" value="P:tRNA transcription by RNA polymerase III"/>
    <property type="evidence" value="ECO:0007669"/>
    <property type="project" value="TreeGrafter"/>
</dbReference>
<dbReference type="SMART" id="SM01409">
    <property type="entry name" value="RNA_pol_Rpb6"/>
    <property type="match status" value="1"/>
</dbReference>
<evidence type="ECO:0000256" key="4">
    <source>
        <dbReference type="ARBA" id="ARBA00023242"/>
    </source>
</evidence>
<dbReference type="PROSITE" id="PS01111">
    <property type="entry name" value="RNA_POL_K_14KD"/>
    <property type="match status" value="1"/>
</dbReference>
<dbReference type="NCBIfam" id="NF002208">
    <property type="entry name" value="PRK01099.1-3"/>
    <property type="match status" value="1"/>
</dbReference>
<evidence type="ECO:0000256" key="6">
    <source>
        <dbReference type="SAM" id="MobiDB-lite"/>
    </source>
</evidence>
<dbReference type="GO" id="GO:0003899">
    <property type="term" value="F:DNA-directed RNA polymerase activity"/>
    <property type="evidence" value="ECO:0007669"/>
    <property type="project" value="InterPro"/>
</dbReference>
<organism evidence="7 8">
    <name type="scientific">Euplotes crassus</name>
    <dbReference type="NCBI Taxonomy" id="5936"/>
    <lineage>
        <taxon>Eukaryota</taxon>
        <taxon>Sar</taxon>
        <taxon>Alveolata</taxon>
        <taxon>Ciliophora</taxon>
        <taxon>Intramacronucleata</taxon>
        <taxon>Spirotrichea</taxon>
        <taxon>Hypotrichia</taxon>
        <taxon>Euplotida</taxon>
        <taxon>Euplotidae</taxon>
        <taxon>Moneuplotes</taxon>
    </lineage>
</organism>
<evidence type="ECO:0000256" key="5">
    <source>
        <dbReference type="ARBA" id="ARBA00025773"/>
    </source>
</evidence>
<feature type="compositionally biased region" description="Polar residues" evidence="6">
    <location>
        <begin position="1"/>
        <end position="13"/>
    </location>
</feature>
<evidence type="ECO:0000313" key="8">
    <source>
        <dbReference type="Proteomes" id="UP001295684"/>
    </source>
</evidence>
<dbReference type="GO" id="GO:0005736">
    <property type="term" value="C:RNA polymerase I complex"/>
    <property type="evidence" value="ECO:0007669"/>
    <property type="project" value="TreeGrafter"/>
</dbReference>
<evidence type="ECO:0000256" key="2">
    <source>
        <dbReference type="ARBA" id="ARBA00022478"/>
    </source>
</evidence>
<dbReference type="GO" id="GO:0003677">
    <property type="term" value="F:DNA binding"/>
    <property type="evidence" value="ECO:0007669"/>
    <property type="project" value="InterPro"/>
</dbReference>
<dbReference type="PANTHER" id="PTHR47227:SF5">
    <property type="entry name" value="DNA-DIRECTED RNA POLYMERASES I, II, AND III SUBUNIT RPABC2"/>
    <property type="match status" value="1"/>
</dbReference>
<dbReference type="SUPFAM" id="SSF63562">
    <property type="entry name" value="RPB6/omega subunit-like"/>
    <property type="match status" value="1"/>
</dbReference>
<dbReference type="InterPro" id="IPR020708">
    <property type="entry name" value="DNA-dir_RNA_polK_14-18kDa_CS"/>
</dbReference>
<keyword evidence="8" id="KW-1185">Reference proteome</keyword>
<comment type="similarity">
    <text evidence="5">Belongs to the archaeal Rpo6/eukaryotic RPB6 RNA polymerase subunit family.</text>
</comment>